<dbReference type="KEGG" id="cci:CC1G_10763"/>
<feature type="signal peptide" evidence="1">
    <location>
        <begin position="1"/>
        <end position="27"/>
    </location>
</feature>
<dbReference type="OrthoDB" id="3063263at2759"/>
<dbReference type="InParanoid" id="A8P3C5"/>
<keyword evidence="1" id="KW-0732">Signal</keyword>
<evidence type="ECO:0000313" key="3">
    <source>
        <dbReference type="Proteomes" id="UP000001861"/>
    </source>
</evidence>
<evidence type="ECO:0000313" key="2">
    <source>
        <dbReference type="EMBL" id="EAU83322.1"/>
    </source>
</evidence>
<organism evidence="2 3">
    <name type="scientific">Coprinopsis cinerea (strain Okayama-7 / 130 / ATCC MYA-4618 / FGSC 9003)</name>
    <name type="common">Inky cap fungus</name>
    <name type="synonym">Hormographiella aspergillata</name>
    <dbReference type="NCBI Taxonomy" id="240176"/>
    <lineage>
        <taxon>Eukaryota</taxon>
        <taxon>Fungi</taxon>
        <taxon>Dikarya</taxon>
        <taxon>Basidiomycota</taxon>
        <taxon>Agaricomycotina</taxon>
        <taxon>Agaricomycetes</taxon>
        <taxon>Agaricomycetidae</taxon>
        <taxon>Agaricales</taxon>
        <taxon>Agaricineae</taxon>
        <taxon>Psathyrellaceae</taxon>
        <taxon>Coprinopsis</taxon>
    </lineage>
</organism>
<comment type="caution">
    <text evidence="2">The sequence shown here is derived from an EMBL/GenBank/DDBJ whole genome shotgun (WGS) entry which is preliminary data.</text>
</comment>
<gene>
    <name evidence="2" type="ORF">CC1G_10763</name>
</gene>
<dbReference type="AlphaFoldDB" id="A8P3C5"/>
<evidence type="ECO:0000256" key="1">
    <source>
        <dbReference type="SAM" id="SignalP"/>
    </source>
</evidence>
<accession>A8P3C5</accession>
<dbReference type="VEuPathDB" id="FungiDB:CC1G_10763"/>
<dbReference type="RefSeq" id="XP_001838521.1">
    <property type="nucleotide sequence ID" value="XM_001838469.1"/>
</dbReference>
<dbReference type="Proteomes" id="UP000001861">
    <property type="component" value="Unassembled WGS sequence"/>
</dbReference>
<reference evidence="2 3" key="1">
    <citation type="journal article" date="2010" name="Proc. Natl. Acad. Sci. U.S.A.">
        <title>Insights into evolution of multicellular fungi from the assembled chromosomes of the mushroom Coprinopsis cinerea (Coprinus cinereus).</title>
        <authorList>
            <person name="Stajich J.E."/>
            <person name="Wilke S.K."/>
            <person name="Ahren D."/>
            <person name="Au C.H."/>
            <person name="Birren B.W."/>
            <person name="Borodovsky M."/>
            <person name="Burns C."/>
            <person name="Canback B."/>
            <person name="Casselton L.A."/>
            <person name="Cheng C.K."/>
            <person name="Deng J."/>
            <person name="Dietrich F.S."/>
            <person name="Fargo D.C."/>
            <person name="Farman M.L."/>
            <person name="Gathman A.C."/>
            <person name="Goldberg J."/>
            <person name="Guigo R."/>
            <person name="Hoegger P.J."/>
            <person name="Hooker J.B."/>
            <person name="Huggins A."/>
            <person name="James T.Y."/>
            <person name="Kamada T."/>
            <person name="Kilaru S."/>
            <person name="Kodira C."/>
            <person name="Kues U."/>
            <person name="Kupfer D."/>
            <person name="Kwan H.S."/>
            <person name="Lomsadze A."/>
            <person name="Li W."/>
            <person name="Lilly W.W."/>
            <person name="Ma L.J."/>
            <person name="Mackey A.J."/>
            <person name="Manning G."/>
            <person name="Martin F."/>
            <person name="Muraguchi H."/>
            <person name="Natvig D.O."/>
            <person name="Palmerini H."/>
            <person name="Ramesh M.A."/>
            <person name="Rehmeyer C.J."/>
            <person name="Roe B.A."/>
            <person name="Shenoy N."/>
            <person name="Stanke M."/>
            <person name="Ter-Hovhannisyan V."/>
            <person name="Tunlid A."/>
            <person name="Velagapudi R."/>
            <person name="Vision T.J."/>
            <person name="Zeng Q."/>
            <person name="Zolan M.E."/>
            <person name="Pukkila P.J."/>
        </authorList>
    </citation>
    <scope>NUCLEOTIDE SEQUENCE [LARGE SCALE GENOMIC DNA]</scope>
    <source>
        <strain evidence="3">Okayama-7 / 130 / ATCC MYA-4618 / FGSC 9003</strain>
    </source>
</reference>
<dbReference type="EMBL" id="AACS02000004">
    <property type="protein sequence ID" value="EAU83322.1"/>
    <property type="molecule type" value="Genomic_DNA"/>
</dbReference>
<proteinExistence type="predicted"/>
<feature type="chain" id="PRO_5002724588" evidence="1">
    <location>
        <begin position="28"/>
        <end position="172"/>
    </location>
</feature>
<protein>
    <submittedName>
        <fullName evidence="2">Uncharacterized protein</fullName>
    </submittedName>
</protein>
<sequence>MFVKAQALKQFNLVTVFLTTMTTDASAWFDDTGRPCPPPPLPVCLREPPLWTANPYKITPKAFAIPLMYADMILFVEKHLPDDKSDDHEKQDIFLARYYEFFPPELDRLAFLIVPLKGQNGGRVLWEPIGLVVGTNLSEEDMEQARNEDLIKQAQEILGVKTCPAWYRFTDP</sequence>
<keyword evidence="3" id="KW-1185">Reference proteome</keyword>
<dbReference type="GeneID" id="6015113"/>
<name>A8P3C5_COPC7</name>